<evidence type="ECO:0000313" key="3">
    <source>
        <dbReference type="Proteomes" id="UP000624325"/>
    </source>
</evidence>
<evidence type="ECO:0000313" key="2">
    <source>
        <dbReference type="EMBL" id="GIF54603.1"/>
    </source>
</evidence>
<evidence type="ECO:0008006" key="4">
    <source>
        <dbReference type="Google" id="ProtNLM"/>
    </source>
</evidence>
<comment type="caution">
    <text evidence="2">The sequence shown here is derived from an EMBL/GenBank/DDBJ whole genome shotgun (WGS) entry which is preliminary data.</text>
</comment>
<feature type="region of interest" description="Disordered" evidence="1">
    <location>
        <begin position="112"/>
        <end position="142"/>
    </location>
</feature>
<evidence type="ECO:0000256" key="1">
    <source>
        <dbReference type="SAM" id="MobiDB-lite"/>
    </source>
</evidence>
<feature type="compositionally biased region" description="Low complexity" evidence="1">
    <location>
        <begin position="120"/>
        <end position="133"/>
    </location>
</feature>
<dbReference type="Proteomes" id="UP000624325">
    <property type="component" value="Unassembled WGS sequence"/>
</dbReference>
<gene>
    <name evidence="2" type="ORF">Air01nite_06980</name>
</gene>
<keyword evidence="3" id="KW-1185">Reference proteome</keyword>
<organism evidence="2 3">
    <name type="scientific">Asanoa iriomotensis</name>
    <dbReference type="NCBI Taxonomy" id="234613"/>
    <lineage>
        <taxon>Bacteria</taxon>
        <taxon>Bacillati</taxon>
        <taxon>Actinomycetota</taxon>
        <taxon>Actinomycetes</taxon>
        <taxon>Micromonosporales</taxon>
        <taxon>Micromonosporaceae</taxon>
        <taxon>Asanoa</taxon>
    </lineage>
</organism>
<sequence length="295" mass="29653">MALSACASPGSVGDGGGLGAPDHQAVEQWAAEVADAWSPSGEGWSKGFVPLQSPVTVEGSMLEPEKRALAAGWWESAVSLPGDRPARGTVLFRDGPLPVSVLSAAEAYQKMDLGDPPPCSSEAPSPVAPSAGPDGSVSGPAGGDCVGLTVRGASLATIEMRTSRGVATVPAWRFQIDGGRAVLHAAVADPSPAPSAAATPSRAAPPGMVAAQHVTGVDGLEVRYVLGVGACDREITPLVVERPHVVVVAGGVTRTDGVCTDQLLLEPVSVALTDPLGDRPVLDALTGALLPVGFS</sequence>
<accession>A0ABQ4BVP7</accession>
<feature type="region of interest" description="Disordered" evidence="1">
    <location>
        <begin position="1"/>
        <end position="22"/>
    </location>
</feature>
<reference evidence="2 3" key="1">
    <citation type="submission" date="2021-01" db="EMBL/GenBank/DDBJ databases">
        <title>Whole genome shotgun sequence of Asanoa iriomotensis NBRC 100142.</title>
        <authorList>
            <person name="Komaki H."/>
            <person name="Tamura T."/>
        </authorList>
    </citation>
    <scope>NUCLEOTIDE SEQUENCE [LARGE SCALE GENOMIC DNA]</scope>
    <source>
        <strain evidence="2 3">NBRC 100142</strain>
    </source>
</reference>
<name>A0ABQ4BVP7_9ACTN</name>
<proteinExistence type="predicted"/>
<dbReference type="EMBL" id="BONC01000003">
    <property type="protein sequence ID" value="GIF54603.1"/>
    <property type="molecule type" value="Genomic_DNA"/>
</dbReference>
<protein>
    <recommendedName>
        <fullName evidence="4">Lipoprotein</fullName>
    </recommendedName>
</protein>